<dbReference type="InterPro" id="IPR016696">
    <property type="entry name" value="TRAPP-I_su5"/>
</dbReference>
<comment type="subcellular location">
    <subcellularLocation>
        <location evidence="1">Endoplasmic reticulum</location>
    </subcellularLocation>
    <subcellularLocation>
        <location evidence="7">Golgi apparatus</location>
        <location evidence="7">cis-Golgi network</location>
    </subcellularLocation>
</comment>
<dbReference type="OMA" id="YMVKFDD"/>
<evidence type="ECO:0000313" key="10">
    <source>
        <dbReference type="Proteomes" id="UP000012073"/>
    </source>
</evidence>
<dbReference type="GeneID" id="17319866"/>
<keyword evidence="10" id="KW-1185">Reference proteome</keyword>
<comment type="similarity">
    <text evidence="2 7">Belongs to the TRAPP small subunits family. BET3 subfamily.</text>
</comment>
<dbReference type="GO" id="GO:0006888">
    <property type="term" value="P:endoplasmic reticulum to Golgi vesicle-mediated transport"/>
    <property type="evidence" value="ECO:0007669"/>
    <property type="project" value="TreeGrafter"/>
</dbReference>
<evidence type="ECO:0000256" key="1">
    <source>
        <dbReference type="ARBA" id="ARBA00004240"/>
    </source>
</evidence>
<dbReference type="FunFam" id="3.30.1380.20:FF:000002">
    <property type="entry name" value="Trafficking protein particle complex subunit"/>
    <property type="match status" value="1"/>
</dbReference>
<dbReference type="EMBL" id="HG001508">
    <property type="protein sequence ID" value="CDF32487.1"/>
    <property type="molecule type" value="Genomic_DNA"/>
</dbReference>
<dbReference type="Gramene" id="CDF32487">
    <property type="protein sequence ID" value="CDF32487"/>
    <property type="gene ID" value="CHC_T00008895001"/>
</dbReference>
<protein>
    <recommendedName>
        <fullName evidence="7">Trafficking protein particle complex subunit</fullName>
    </recommendedName>
</protein>
<feature type="region of interest" description="Disordered" evidence="8">
    <location>
        <begin position="1"/>
        <end position="22"/>
    </location>
</feature>
<dbReference type="GO" id="GO:0005783">
    <property type="term" value="C:endoplasmic reticulum"/>
    <property type="evidence" value="ECO:0007669"/>
    <property type="project" value="UniProtKB-SubCell"/>
</dbReference>
<dbReference type="SUPFAM" id="SSF111126">
    <property type="entry name" value="Ligand-binding domain in the NO signalling and Golgi transport"/>
    <property type="match status" value="1"/>
</dbReference>
<evidence type="ECO:0000313" key="9">
    <source>
        <dbReference type="EMBL" id="CDF32487.1"/>
    </source>
</evidence>
<dbReference type="RefSeq" id="XP_005712152.1">
    <property type="nucleotide sequence ID" value="XM_005712095.1"/>
</dbReference>
<dbReference type="AlphaFoldDB" id="R7Q1P4"/>
<evidence type="ECO:0000256" key="5">
    <source>
        <dbReference type="ARBA" id="ARBA00022892"/>
    </source>
</evidence>
<organism evidence="9 10">
    <name type="scientific">Chondrus crispus</name>
    <name type="common">Carrageen Irish moss</name>
    <name type="synonym">Polymorpha crispa</name>
    <dbReference type="NCBI Taxonomy" id="2769"/>
    <lineage>
        <taxon>Eukaryota</taxon>
        <taxon>Rhodophyta</taxon>
        <taxon>Florideophyceae</taxon>
        <taxon>Rhodymeniophycidae</taxon>
        <taxon>Gigartinales</taxon>
        <taxon>Gigartinaceae</taxon>
        <taxon>Chondrus</taxon>
    </lineage>
</organism>
<comment type="subunit">
    <text evidence="7">Part of the multisubunit TRAPP (transport protein particle) complex.</text>
</comment>
<name>R7Q1P4_CHOCR</name>
<evidence type="ECO:0000256" key="8">
    <source>
        <dbReference type="SAM" id="MobiDB-lite"/>
    </source>
</evidence>
<evidence type="ECO:0000256" key="4">
    <source>
        <dbReference type="ARBA" id="ARBA00022824"/>
    </source>
</evidence>
<dbReference type="KEGG" id="ccp:CHC_T00008895001"/>
<keyword evidence="3 7" id="KW-0813">Transport</keyword>
<accession>R7Q1P4</accession>
<dbReference type="Pfam" id="PF04051">
    <property type="entry name" value="TRAPP"/>
    <property type="match status" value="1"/>
</dbReference>
<dbReference type="GO" id="GO:1990072">
    <property type="term" value="C:TRAPPIII protein complex"/>
    <property type="evidence" value="ECO:0007669"/>
    <property type="project" value="TreeGrafter"/>
</dbReference>
<gene>
    <name evidence="9" type="ORF">CHC_T00008895001</name>
</gene>
<dbReference type="GO" id="GO:1990071">
    <property type="term" value="C:TRAPPII protein complex"/>
    <property type="evidence" value="ECO:0007669"/>
    <property type="project" value="TreeGrafter"/>
</dbReference>
<evidence type="ECO:0000256" key="3">
    <source>
        <dbReference type="ARBA" id="ARBA00022448"/>
    </source>
</evidence>
<evidence type="ECO:0000256" key="2">
    <source>
        <dbReference type="ARBA" id="ARBA00006218"/>
    </source>
</evidence>
<dbReference type="InterPro" id="IPR024096">
    <property type="entry name" value="NO_sig/Golgi_transp_ligand-bd"/>
</dbReference>
<dbReference type="InterPro" id="IPR007194">
    <property type="entry name" value="TRAPP_component"/>
</dbReference>
<reference evidence="10" key="1">
    <citation type="journal article" date="2013" name="Proc. Natl. Acad. Sci. U.S.A.">
        <title>Genome structure and metabolic features in the red seaweed Chondrus crispus shed light on evolution of the Archaeplastida.</title>
        <authorList>
            <person name="Collen J."/>
            <person name="Porcel B."/>
            <person name="Carre W."/>
            <person name="Ball S.G."/>
            <person name="Chaparro C."/>
            <person name="Tonon T."/>
            <person name="Barbeyron T."/>
            <person name="Michel G."/>
            <person name="Noel B."/>
            <person name="Valentin K."/>
            <person name="Elias M."/>
            <person name="Artiguenave F."/>
            <person name="Arun A."/>
            <person name="Aury J.M."/>
            <person name="Barbosa-Neto J.F."/>
            <person name="Bothwell J.H."/>
            <person name="Bouget F.Y."/>
            <person name="Brillet L."/>
            <person name="Cabello-Hurtado F."/>
            <person name="Capella-Gutierrez S."/>
            <person name="Charrier B."/>
            <person name="Cladiere L."/>
            <person name="Cock J.M."/>
            <person name="Coelho S.M."/>
            <person name="Colleoni C."/>
            <person name="Czjzek M."/>
            <person name="Da Silva C."/>
            <person name="Delage L."/>
            <person name="Denoeud F."/>
            <person name="Deschamps P."/>
            <person name="Dittami S.M."/>
            <person name="Gabaldon T."/>
            <person name="Gachon C.M."/>
            <person name="Groisillier A."/>
            <person name="Herve C."/>
            <person name="Jabbari K."/>
            <person name="Katinka M."/>
            <person name="Kloareg B."/>
            <person name="Kowalczyk N."/>
            <person name="Labadie K."/>
            <person name="Leblanc C."/>
            <person name="Lopez P.J."/>
            <person name="McLachlan D.H."/>
            <person name="Meslet-Cladiere L."/>
            <person name="Moustafa A."/>
            <person name="Nehr Z."/>
            <person name="Nyvall Collen P."/>
            <person name="Panaud O."/>
            <person name="Partensky F."/>
            <person name="Poulain J."/>
            <person name="Rensing S.A."/>
            <person name="Rousvoal S."/>
            <person name="Samson G."/>
            <person name="Symeonidi A."/>
            <person name="Weissenbach J."/>
            <person name="Zambounis A."/>
            <person name="Wincker P."/>
            <person name="Boyen C."/>
        </authorList>
    </citation>
    <scope>NUCLEOTIDE SEQUENCE [LARGE SCALE GENOMIC DNA]</scope>
    <source>
        <strain evidence="10">cv. Stackhouse</strain>
    </source>
</reference>
<dbReference type="STRING" id="2769.R7Q1P4"/>
<evidence type="ECO:0000256" key="7">
    <source>
        <dbReference type="PIRNR" id="PIRNR017479"/>
    </source>
</evidence>
<dbReference type="PANTHER" id="PTHR20902">
    <property type="entry name" value="41-2 PROTEIN ANTIGEN-RELATED"/>
    <property type="match status" value="1"/>
</dbReference>
<dbReference type="OrthoDB" id="10254842at2759"/>
<proteinExistence type="inferred from homology"/>
<dbReference type="Gene3D" id="3.30.1380.20">
    <property type="entry name" value="Trafficking protein particle complex subunit 3"/>
    <property type="match status" value="1"/>
</dbReference>
<keyword evidence="5 7" id="KW-0931">ER-Golgi transport</keyword>
<evidence type="ECO:0000256" key="6">
    <source>
        <dbReference type="ARBA" id="ARBA00023034"/>
    </source>
</evidence>
<keyword evidence="6 7" id="KW-0333">Golgi apparatus</keyword>
<dbReference type="Proteomes" id="UP000012073">
    <property type="component" value="Unassembled WGS sequence"/>
</dbReference>
<keyword evidence="4 7" id="KW-0256">Endoplasmic reticulum</keyword>
<dbReference type="PANTHER" id="PTHR20902:SF0">
    <property type="entry name" value="TRAFFICKING PROTEIN PARTICLE COMPLEX SUBUNIT 5"/>
    <property type="match status" value="1"/>
</dbReference>
<sequence>MQSRSRKSLMHDSVPGSSSPHGITKNILEMSLNQARGEVNMDAYLVLFSELVSYCRDRVESVMALQEKLAQLGYRIGRRALELILAREKVSRRETRLLNMLNFIASTLWNFLYGKQADCLKKVRDSELEYYIEEAEPLVNKYISVPADYGHFNCASFSAGIINGVLDSAGFPAEVTAKVLARNGDEDLSQQQGQPLTIYYIKFEPEVLEREKRLNG</sequence>
<dbReference type="GO" id="GO:1990070">
    <property type="term" value="C:TRAPPI protein complex"/>
    <property type="evidence" value="ECO:0007669"/>
    <property type="project" value="TreeGrafter"/>
</dbReference>
<dbReference type="PIRSF" id="PIRSF017479">
    <property type="entry name" value="TRAPP_I_complex_Trs31"/>
    <property type="match status" value="1"/>
</dbReference>
<dbReference type="CDD" id="cd14943">
    <property type="entry name" value="TRAPPC5_Trs31"/>
    <property type="match status" value="1"/>
</dbReference>